<dbReference type="InterPro" id="IPR001077">
    <property type="entry name" value="COMT_C"/>
</dbReference>
<keyword evidence="3" id="KW-0949">S-adenosyl-L-methionine</keyword>
<proteinExistence type="predicted"/>
<sequence length="239" mass="25982">VAAKLGIADLRKDGPKFIDELADSTGANARNLYGVLRALSRRGIFAETVDGRFDLTPLAEPLQTLVPDSLSGWAIISGGEWHWAWGDLLNNVMTGETAFDKVFGMGYWEYLAQNPEADEAFNQAMTDSNAMVLAGVVVAYNFDGIETIVDIGGGQESFVAAILNAFPTIRGVLFDQPNMIASAGSKLQQEGVAGCRDLVGRDFFQDIPENGDAYVLQRIIHDWDDEHAIAILKGCRRAI</sequence>
<dbReference type="InterPro" id="IPR036388">
    <property type="entry name" value="WH-like_DNA-bd_sf"/>
</dbReference>
<dbReference type="InterPro" id="IPR029063">
    <property type="entry name" value="SAM-dependent_MTases_sf"/>
</dbReference>
<dbReference type="Gene3D" id="3.40.50.150">
    <property type="entry name" value="Vaccinia Virus protein VP39"/>
    <property type="match status" value="1"/>
</dbReference>
<dbReference type="Gene3D" id="1.10.10.10">
    <property type="entry name" value="Winged helix-like DNA-binding domain superfamily/Winged helix DNA-binding domain"/>
    <property type="match status" value="1"/>
</dbReference>
<dbReference type="GO" id="GO:0032259">
    <property type="term" value="P:methylation"/>
    <property type="evidence" value="ECO:0007669"/>
    <property type="project" value="UniProtKB-KW"/>
</dbReference>
<feature type="domain" description="O-methyltransferase C-terminal" evidence="4">
    <location>
        <begin position="85"/>
        <end position="239"/>
    </location>
</feature>
<accession>A0A382U7J0</accession>
<organism evidence="5">
    <name type="scientific">marine metagenome</name>
    <dbReference type="NCBI Taxonomy" id="408172"/>
    <lineage>
        <taxon>unclassified sequences</taxon>
        <taxon>metagenomes</taxon>
        <taxon>ecological metagenomes</taxon>
    </lineage>
</organism>
<reference evidence="5" key="1">
    <citation type="submission" date="2018-05" db="EMBL/GenBank/DDBJ databases">
        <authorList>
            <person name="Lanie J.A."/>
            <person name="Ng W.-L."/>
            <person name="Kazmierczak K.M."/>
            <person name="Andrzejewski T.M."/>
            <person name="Davidsen T.M."/>
            <person name="Wayne K.J."/>
            <person name="Tettelin H."/>
            <person name="Glass J.I."/>
            <person name="Rusch D."/>
            <person name="Podicherti R."/>
            <person name="Tsui H.-C.T."/>
            <person name="Winkler M.E."/>
        </authorList>
    </citation>
    <scope>NUCLEOTIDE SEQUENCE</scope>
</reference>
<evidence type="ECO:0000259" key="4">
    <source>
        <dbReference type="Pfam" id="PF00891"/>
    </source>
</evidence>
<dbReference type="InterPro" id="IPR016461">
    <property type="entry name" value="COMT-like"/>
</dbReference>
<dbReference type="SUPFAM" id="SSF46785">
    <property type="entry name" value="Winged helix' DNA-binding domain"/>
    <property type="match status" value="1"/>
</dbReference>
<gene>
    <name evidence="5" type="ORF">METZ01_LOCUS383130</name>
</gene>
<dbReference type="GO" id="GO:0008171">
    <property type="term" value="F:O-methyltransferase activity"/>
    <property type="evidence" value="ECO:0007669"/>
    <property type="project" value="InterPro"/>
</dbReference>
<evidence type="ECO:0000256" key="3">
    <source>
        <dbReference type="ARBA" id="ARBA00022691"/>
    </source>
</evidence>
<dbReference type="Pfam" id="PF00891">
    <property type="entry name" value="Methyltransf_2"/>
    <property type="match status" value="1"/>
</dbReference>
<dbReference type="PROSITE" id="PS51683">
    <property type="entry name" value="SAM_OMT_II"/>
    <property type="match status" value="1"/>
</dbReference>
<feature type="non-terminal residue" evidence="5">
    <location>
        <position position="1"/>
    </location>
</feature>
<protein>
    <recommendedName>
        <fullName evidence="4">O-methyltransferase C-terminal domain-containing protein</fullName>
    </recommendedName>
</protein>
<evidence type="ECO:0000313" key="5">
    <source>
        <dbReference type="EMBL" id="SVD30276.1"/>
    </source>
</evidence>
<dbReference type="PANTHER" id="PTHR43712">
    <property type="entry name" value="PUTATIVE (AFU_ORTHOLOGUE AFUA_4G14580)-RELATED"/>
    <property type="match status" value="1"/>
</dbReference>
<feature type="non-terminal residue" evidence="5">
    <location>
        <position position="239"/>
    </location>
</feature>
<dbReference type="SUPFAM" id="SSF53335">
    <property type="entry name" value="S-adenosyl-L-methionine-dependent methyltransferases"/>
    <property type="match status" value="1"/>
</dbReference>
<dbReference type="AlphaFoldDB" id="A0A382U7J0"/>
<evidence type="ECO:0000256" key="2">
    <source>
        <dbReference type="ARBA" id="ARBA00022679"/>
    </source>
</evidence>
<dbReference type="PANTHER" id="PTHR43712:SF2">
    <property type="entry name" value="O-METHYLTRANSFERASE CICE"/>
    <property type="match status" value="1"/>
</dbReference>
<keyword evidence="1" id="KW-0489">Methyltransferase</keyword>
<keyword evidence="2" id="KW-0808">Transferase</keyword>
<name>A0A382U7J0_9ZZZZ</name>
<dbReference type="InterPro" id="IPR036390">
    <property type="entry name" value="WH_DNA-bd_sf"/>
</dbReference>
<dbReference type="EMBL" id="UINC01142126">
    <property type="protein sequence ID" value="SVD30276.1"/>
    <property type="molecule type" value="Genomic_DNA"/>
</dbReference>
<evidence type="ECO:0000256" key="1">
    <source>
        <dbReference type="ARBA" id="ARBA00022603"/>
    </source>
</evidence>